<accession>A0A5B7CTN5</accession>
<dbReference type="Proteomes" id="UP000324222">
    <property type="component" value="Unassembled WGS sequence"/>
</dbReference>
<dbReference type="Pfam" id="PF00379">
    <property type="entry name" value="Chitin_bind_4"/>
    <property type="match status" value="1"/>
</dbReference>
<dbReference type="EMBL" id="VSRR010000224">
    <property type="protein sequence ID" value="MPC12595.1"/>
    <property type="molecule type" value="Genomic_DNA"/>
</dbReference>
<dbReference type="PROSITE" id="PS51155">
    <property type="entry name" value="CHIT_BIND_RR_2"/>
    <property type="match status" value="1"/>
</dbReference>
<dbReference type="GO" id="GO:0042302">
    <property type="term" value="F:structural constituent of cuticle"/>
    <property type="evidence" value="ECO:0007669"/>
    <property type="project" value="UniProtKB-UniRule"/>
</dbReference>
<organism evidence="2 3">
    <name type="scientific">Portunus trituberculatus</name>
    <name type="common">Swimming crab</name>
    <name type="synonym">Neptunus trituberculatus</name>
    <dbReference type="NCBI Taxonomy" id="210409"/>
    <lineage>
        <taxon>Eukaryota</taxon>
        <taxon>Metazoa</taxon>
        <taxon>Ecdysozoa</taxon>
        <taxon>Arthropoda</taxon>
        <taxon>Crustacea</taxon>
        <taxon>Multicrustacea</taxon>
        <taxon>Malacostraca</taxon>
        <taxon>Eumalacostraca</taxon>
        <taxon>Eucarida</taxon>
        <taxon>Decapoda</taxon>
        <taxon>Pleocyemata</taxon>
        <taxon>Brachyura</taxon>
        <taxon>Eubrachyura</taxon>
        <taxon>Portunoidea</taxon>
        <taxon>Portunidae</taxon>
        <taxon>Portuninae</taxon>
        <taxon>Portunus</taxon>
    </lineage>
</organism>
<sequence length="132" mass="14207">MLTVEPDQGWSGFVVGVTRIVSVSRAGTFKGLLWPGRAWEGREVEYTARSPSISHTHLSSFPINLSPVPSHLSLHASYSWRSPEGVLVVMRYVADAAGYRVTGGLVPEDTRGVAADGKQVFPRAADGSIILT</sequence>
<dbReference type="InterPro" id="IPR000618">
    <property type="entry name" value="Insect_cuticle"/>
</dbReference>
<reference evidence="2 3" key="1">
    <citation type="submission" date="2019-05" db="EMBL/GenBank/DDBJ databases">
        <title>Another draft genome of Portunus trituberculatus and its Hox gene families provides insights of decapod evolution.</title>
        <authorList>
            <person name="Jeong J.-H."/>
            <person name="Song I."/>
            <person name="Kim S."/>
            <person name="Choi T."/>
            <person name="Kim D."/>
            <person name="Ryu S."/>
            <person name="Kim W."/>
        </authorList>
    </citation>
    <scope>NUCLEOTIDE SEQUENCE [LARGE SCALE GENOMIC DNA]</scope>
    <source>
        <tissue evidence="2">Muscle</tissue>
    </source>
</reference>
<comment type="caution">
    <text evidence="2">The sequence shown here is derived from an EMBL/GenBank/DDBJ whole genome shotgun (WGS) entry which is preliminary data.</text>
</comment>
<evidence type="ECO:0000313" key="2">
    <source>
        <dbReference type="EMBL" id="MPC12595.1"/>
    </source>
</evidence>
<proteinExistence type="predicted"/>
<evidence type="ECO:0000256" key="1">
    <source>
        <dbReference type="PROSITE-ProRule" id="PRU00497"/>
    </source>
</evidence>
<keyword evidence="3" id="KW-1185">Reference proteome</keyword>
<keyword evidence="1" id="KW-0193">Cuticle</keyword>
<name>A0A5B7CTN5_PORTR</name>
<evidence type="ECO:0000313" key="3">
    <source>
        <dbReference type="Proteomes" id="UP000324222"/>
    </source>
</evidence>
<dbReference type="OrthoDB" id="6377716at2759"/>
<dbReference type="AlphaFoldDB" id="A0A5B7CTN5"/>
<gene>
    <name evidence="2" type="ORF">E2C01_005298</name>
</gene>
<protein>
    <submittedName>
        <fullName evidence="2">Uncharacterized protein</fullName>
    </submittedName>
</protein>